<accession>A0A084WF18</accession>
<dbReference type="EMBL" id="KE525342">
    <property type="protein sequence ID" value="KFB48812.1"/>
    <property type="molecule type" value="Genomic_DNA"/>
</dbReference>
<name>A0A084WF18_ANOSI</name>
<dbReference type="Proteomes" id="UP000030765">
    <property type="component" value="Unassembled WGS sequence"/>
</dbReference>
<sequence>MSSQQPHSLLSNEIPYKLRWFWIAVDVTGYIGVTVSEARFQGSQRVHQLTAAPSGRKMACEAEPNVVALDIF</sequence>
<dbReference type="EnsemblMetazoa" id="ASIC017008-RA">
    <property type="protein sequence ID" value="ASIC017008-PA"/>
    <property type="gene ID" value="ASIC017008"/>
</dbReference>
<evidence type="ECO:0000313" key="1">
    <source>
        <dbReference type="EMBL" id="KFB48812.1"/>
    </source>
</evidence>
<keyword evidence="3" id="KW-1185">Reference proteome</keyword>
<reference evidence="2" key="2">
    <citation type="submission" date="2020-05" db="UniProtKB">
        <authorList>
            <consortium name="EnsemblMetazoa"/>
        </authorList>
    </citation>
    <scope>IDENTIFICATION</scope>
</reference>
<evidence type="ECO:0000313" key="2">
    <source>
        <dbReference type="EnsemblMetazoa" id="ASIC017008-PA"/>
    </source>
</evidence>
<evidence type="ECO:0000313" key="3">
    <source>
        <dbReference type="Proteomes" id="UP000030765"/>
    </source>
</evidence>
<dbReference type="VEuPathDB" id="VectorBase:ASIC017008"/>
<protein>
    <submittedName>
        <fullName evidence="1">Uncharacterized protein C21orf62 isoform X9</fullName>
    </submittedName>
</protein>
<proteinExistence type="predicted"/>
<dbReference type="EMBL" id="ATLV01023287">
    <property type="status" value="NOT_ANNOTATED_CDS"/>
    <property type="molecule type" value="Genomic_DNA"/>
</dbReference>
<gene>
    <name evidence="1" type="ORF">ZHAS_00017008</name>
</gene>
<organism evidence="1">
    <name type="scientific">Anopheles sinensis</name>
    <name type="common">Mosquito</name>
    <dbReference type="NCBI Taxonomy" id="74873"/>
    <lineage>
        <taxon>Eukaryota</taxon>
        <taxon>Metazoa</taxon>
        <taxon>Ecdysozoa</taxon>
        <taxon>Arthropoda</taxon>
        <taxon>Hexapoda</taxon>
        <taxon>Insecta</taxon>
        <taxon>Pterygota</taxon>
        <taxon>Neoptera</taxon>
        <taxon>Endopterygota</taxon>
        <taxon>Diptera</taxon>
        <taxon>Nematocera</taxon>
        <taxon>Culicoidea</taxon>
        <taxon>Culicidae</taxon>
        <taxon>Anophelinae</taxon>
        <taxon>Anopheles</taxon>
    </lineage>
</organism>
<reference evidence="1 3" key="1">
    <citation type="journal article" date="2014" name="BMC Genomics">
        <title>Genome sequence of Anopheles sinensis provides insight into genetics basis of mosquito competence for malaria parasites.</title>
        <authorList>
            <person name="Zhou D."/>
            <person name="Zhang D."/>
            <person name="Ding G."/>
            <person name="Shi L."/>
            <person name="Hou Q."/>
            <person name="Ye Y."/>
            <person name="Xu Y."/>
            <person name="Zhou H."/>
            <person name="Xiong C."/>
            <person name="Li S."/>
            <person name="Yu J."/>
            <person name="Hong S."/>
            <person name="Yu X."/>
            <person name="Zou P."/>
            <person name="Chen C."/>
            <person name="Chang X."/>
            <person name="Wang W."/>
            <person name="Lv Y."/>
            <person name="Sun Y."/>
            <person name="Ma L."/>
            <person name="Shen B."/>
            <person name="Zhu C."/>
        </authorList>
    </citation>
    <scope>NUCLEOTIDE SEQUENCE [LARGE SCALE GENOMIC DNA]</scope>
</reference>
<dbReference type="AlphaFoldDB" id="A0A084WF18"/>